<feature type="transmembrane region" description="Helical" evidence="8">
    <location>
        <begin position="384"/>
        <end position="401"/>
    </location>
</feature>
<evidence type="ECO:0000256" key="8">
    <source>
        <dbReference type="SAM" id="Phobius"/>
    </source>
</evidence>
<dbReference type="GO" id="GO:0008610">
    <property type="term" value="P:lipid biosynthetic process"/>
    <property type="evidence" value="ECO:0007669"/>
    <property type="project" value="UniProtKB-ARBA"/>
</dbReference>
<evidence type="ECO:0000256" key="7">
    <source>
        <dbReference type="ARBA" id="ARBA00023136"/>
    </source>
</evidence>
<feature type="transmembrane region" description="Helical" evidence="8">
    <location>
        <begin position="101"/>
        <end position="120"/>
    </location>
</feature>
<evidence type="ECO:0000313" key="10">
    <source>
        <dbReference type="EMBL" id="HIK00598.1"/>
    </source>
</evidence>
<keyword evidence="7 8" id="KW-0472">Membrane</keyword>
<dbReference type="GO" id="GO:0005886">
    <property type="term" value="C:plasma membrane"/>
    <property type="evidence" value="ECO:0007669"/>
    <property type="project" value="UniProtKB-SubCell"/>
</dbReference>
<dbReference type="PANTHER" id="PTHR33908">
    <property type="entry name" value="MANNOSYLTRANSFERASE YKCB-RELATED"/>
    <property type="match status" value="1"/>
</dbReference>
<keyword evidence="5 8" id="KW-0812">Transmembrane</keyword>
<name>A0A832V1V7_9ARCH</name>
<evidence type="ECO:0000256" key="1">
    <source>
        <dbReference type="ARBA" id="ARBA00004651"/>
    </source>
</evidence>
<comment type="subcellular location">
    <subcellularLocation>
        <location evidence="1">Cell membrane</location>
        <topology evidence="1">Multi-pass membrane protein</topology>
    </subcellularLocation>
</comment>
<feature type="transmembrane region" description="Helical" evidence="8">
    <location>
        <begin position="126"/>
        <end position="143"/>
    </location>
</feature>
<keyword evidence="2" id="KW-1003">Cell membrane</keyword>
<dbReference type="PANTHER" id="PTHR33908:SF11">
    <property type="entry name" value="MEMBRANE PROTEIN"/>
    <property type="match status" value="1"/>
</dbReference>
<dbReference type="GO" id="GO:0016763">
    <property type="term" value="F:pentosyltransferase activity"/>
    <property type="evidence" value="ECO:0007669"/>
    <property type="project" value="TreeGrafter"/>
</dbReference>
<proteinExistence type="predicted"/>
<sequence>MGKFADLRIGKYFFVILIISILAFIVQAYFVSKVNFVGFSAYFAEPAESILQGRGFTTDYVDQYYIKFDSVSHPEEWGFPMMTILVLPFIYFLGKTALAAKLPSIIIGTILFPLLTYFLGKEFFNKRIGFLSAVSVLFYATTFDSSFNGLRDVVFAFFAVATIYFFYKGLNDESAKYFYLMGIFLGISYLVRQTAVIFFPTLILAYYLIKKELNLRLVKGLFLSVLIMSPWLIRNYLVFGDPFFTANKYAIWIEGWFPLDKQWRLSVFWDVQKPSLSWIFSQPTQSHLGIIPKMLNGISAQITDLITLYIAGFIGLFITIREKLKENILMASYIVVIFAIFLRLQVIYYRTITVSFIILYVLPYLIMLILANFVFAKDSNRNRVFALLWAAFALFHSALVVPDRRFFLSLVPFLFIFTWGGFSRILEIFSKVYKNFKPHYIWRILLILLLIFVSFNLPLTFGKFLDKNAPFPFQDALPEKRLMQAAEQIKHTTASDAVIMGCGASAIHFYTDRKVVELPHDTLEKTVEVMKWYNVSYLSFYGCERRVNINSLYTLLIGRGDNPPPGFEYKLYKVSISEIAEKDGQRLISGSIVEV</sequence>
<reference evidence="10 11" key="1">
    <citation type="journal article" name="Nat. Commun.">
        <title>Undinarchaeota illuminate DPANN phylogeny and the impact of gene transfer on archaeal evolution.</title>
        <authorList>
            <person name="Dombrowski N."/>
            <person name="Williams T.A."/>
            <person name="Sun J."/>
            <person name="Woodcroft B.J."/>
            <person name="Lee J.H."/>
            <person name="Minh B.Q."/>
            <person name="Rinke C."/>
            <person name="Spang A."/>
        </authorList>
    </citation>
    <scope>NUCLEOTIDE SEQUENCE [LARGE SCALE GENOMIC DNA]</scope>
    <source>
        <strain evidence="10">MAG_bin1129</strain>
    </source>
</reference>
<keyword evidence="4" id="KW-0808">Transferase</keyword>
<dbReference type="EMBL" id="DVAB01000029">
    <property type="protein sequence ID" value="HIK00598.1"/>
    <property type="molecule type" value="Genomic_DNA"/>
</dbReference>
<dbReference type="InterPro" id="IPR038731">
    <property type="entry name" value="RgtA/B/C-like"/>
</dbReference>
<feature type="transmembrane region" description="Helical" evidence="8">
    <location>
        <begin position="150"/>
        <end position="167"/>
    </location>
</feature>
<evidence type="ECO:0000313" key="11">
    <source>
        <dbReference type="Proteomes" id="UP000646946"/>
    </source>
</evidence>
<feature type="transmembrane region" description="Helical" evidence="8">
    <location>
        <begin position="441"/>
        <end position="461"/>
    </location>
</feature>
<evidence type="ECO:0000259" key="9">
    <source>
        <dbReference type="Pfam" id="PF13231"/>
    </source>
</evidence>
<gene>
    <name evidence="10" type="ORF">H1016_03595</name>
</gene>
<evidence type="ECO:0000256" key="4">
    <source>
        <dbReference type="ARBA" id="ARBA00022679"/>
    </source>
</evidence>
<dbReference type="InterPro" id="IPR050297">
    <property type="entry name" value="LipidA_mod_glycosyltrf_83"/>
</dbReference>
<evidence type="ECO:0000256" key="5">
    <source>
        <dbReference type="ARBA" id="ARBA00022692"/>
    </source>
</evidence>
<feature type="transmembrane region" description="Helical" evidence="8">
    <location>
        <begin position="327"/>
        <end position="348"/>
    </location>
</feature>
<evidence type="ECO:0000256" key="6">
    <source>
        <dbReference type="ARBA" id="ARBA00022989"/>
    </source>
</evidence>
<feature type="transmembrane region" description="Helical" evidence="8">
    <location>
        <begin position="354"/>
        <end position="375"/>
    </location>
</feature>
<keyword evidence="6 8" id="KW-1133">Transmembrane helix</keyword>
<comment type="caution">
    <text evidence="10">The sequence shown here is derived from an EMBL/GenBank/DDBJ whole genome shotgun (WGS) entry which is preliminary data.</text>
</comment>
<protein>
    <submittedName>
        <fullName evidence="10">Glycosyltransferase family 39 protein</fullName>
    </submittedName>
</protein>
<dbReference type="AlphaFoldDB" id="A0A832V1V7"/>
<evidence type="ECO:0000256" key="2">
    <source>
        <dbReference type="ARBA" id="ARBA00022475"/>
    </source>
</evidence>
<feature type="transmembrane region" description="Helical" evidence="8">
    <location>
        <begin position="179"/>
        <end position="209"/>
    </location>
</feature>
<feature type="transmembrane region" description="Helical" evidence="8">
    <location>
        <begin position="12"/>
        <end position="30"/>
    </location>
</feature>
<accession>A0A832V1V7</accession>
<dbReference type="Proteomes" id="UP000646946">
    <property type="component" value="Unassembled WGS sequence"/>
</dbReference>
<feature type="transmembrane region" description="Helical" evidence="8">
    <location>
        <begin position="77"/>
        <end position="94"/>
    </location>
</feature>
<evidence type="ECO:0000256" key="3">
    <source>
        <dbReference type="ARBA" id="ARBA00022676"/>
    </source>
</evidence>
<feature type="transmembrane region" description="Helical" evidence="8">
    <location>
        <begin position="407"/>
        <end position="429"/>
    </location>
</feature>
<feature type="transmembrane region" description="Helical" evidence="8">
    <location>
        <begin position="221"/>
        <end position="239"/>
    </location>
</feature>
<keyword evidence="3" id="KW-0328">Glycosyltransferase</keyword>
<feature type="transmembrane region" description="Helical" evidence="8">
    <location>
        <begin position="298"/>
        <end position="320"/>
    </location>
</feature>
<feature type="domain" description="Glycosyltransferase RgtA/B/C/D-like" evidence="9">
    <location>
        <begin position="80"/>
        <end position="233"/>
    </location>
</feature>
<keyword evidence="11" id="KW-1185">Reference proteome</keyword>
<organism evidence="10 11">
    <name type="scientific">Candidatus Naiadarchaeum limnaeum</name>
    <dbReference type="NCBI Taxonomy" id="2756139"/>
    <lineage>
        <taxon>Archaea</taxon>
        <taxon>Candidatus Undinarchaeota</taxon>
        <taxon>Candidatus Undinarchaeia</taxon>
        <taxon>Candidatus Naiadarchaeales</taxon>
        <taxon>Candidatus Naiadarchaeaceae</taxon>
        <taxon>Candidatus Naiadarchaeum</taxon>
    </lineage>
</organism>
<dbReference type="Pfam" id="PF13231">
    <property type="entry name" value="PMT_2"/>
    <property type="match status" value="1"/>
</dbReference>